<evidence type="ECO:0000256" key="1">
    <source>
        <dbReference type="SAM" id="Phobius"/>
    </source>
</evidence>
<organism evidence="2 3">
    <name type="scientific">Caballeronia humi</name>
    <dbReference type="NCBI Taxonomy" id="326474"/>
    <lineage>
        <taxon>Bacteria</taxon>
        <taxon>Pseudomonadati</taxon>
        <taxon>Pseudomonadota</taxon>
        <taxon>Betaproteobacteria</taxon>
        <taxon>Burkholderiales</taxon>
        <taxon>Burkholderiaceae</taxon>
        <taxon>Caballeronia</taxon>
    </lineage>
</organism>
<dbReference type="Pfam" id="PF10861">
    <property type="entry name" value="DUF2784"/>
    <property type="match status" value="1"/>
</dbReference>
<evidence type="ECO:0008006" key="4">
    <source>
        <dbReference type="Google" id="ProtNLM"/>
    </source>
</evidence>
<feature type="transmembrane region" description="Helical" evidence="1">
    <location>
        <begin position="6"/>
        <end position="29"/>
    </location>
</feature>
<keyword evidence="1" id="KW-1133">Transmembrane helix</keyword>
<keyword evidence="1" id="KW-0812">Transmembrane</keyword>
<reference evidence="2" key="1">
    <citation type="submission" date="2016-01" db="EMBL/GenBank/DDBJ databases">
        <authorList>
            <person name="Peeters C."/>
        </authorList>
    </citation>
    <scope>NUCLEOTIDE SEQUENCE [LARGE SCALE GENOMIC DNA]</scope>
    <source>
        <strain evidence="2">LMG 22934</strain>
    </source>
</reference>
<name>A0A158GI23_9BURK</name>
<dbReference type="STRING" id="326474.AWB65_02032"/>
<protein>
    <recommendedName>
        <fullName evidence="4">DUF2784 domain-containing protein</fullName>
    </recommendedName>
</protein>
<feature type="transmembrane region" description="Helical" evidence="1">
    <location>
        <begin position="41"/>
        <end position="60"/>
    </location>
</feature>
<feature type="transmembrane region" description="Helical" evidence="1">
    <location>
        <begin position="94"/>
        <end position="116"/>
    </location>
</feature>
<keyword evidence="3" id="KW-1185">Reference proteome</keyword>
<dbReference type="EMBL" id="FCNW02000007">
    <property type="protein sequence ID" value="SAL31706.1"/>
    <property type="molecule type" value="Genomic_DNA"/>
</dbReference>
<evidence type="ECO:0000313" key="2">
    <source>
        <dbReference type="EMBL" id="SAL31706.1"/>
    </source>
</evidence>
<sequence length="122" mass="13691">MNSLLLANFVLILHLAFVLFVVFGGVLVLRYRKLVWLHLPALAWGIAIELAGWVCPLTPLENYFLRLSGEAGYAGGFIERMISRVLYPVDLTPALRYVLASLLIAVNATVYAFVIVRKRRAM</sequence>
<dbReference type="RefSeq" id="WP_087667028.1">
    <property type="nucleotide sequence ID" value="NZ_FCNW02000007.1"/>
</dbReference>
<dbReference type="Proteomes" id="UP000054977">
    <property type="component" value="Unassembled WGS sequence"/>
</dbReference>
<dbReference type="OrthoDB" id="370375at2"/>
<comment type="caution">
    <text evidence="2">The sequence shown here is derived from an EMBL/GenBank/DDBJ whole genome shotgun (WGS) entry which is preliminary data.</text>
</comment>
<dbReference type="InterPro" id="IPR021218">
    <property type="entry name" value="DUF2784"/>
</dbReference>
<accession>A0A158GI23</accession>
<dbReference type="AlphaFoldDB" id="A0A158GI23"/>
<evidence type="ECO:0000313" key="3">
    <source>
        <dbReference type="Proteomes" id="UP000054977"/>
    </source>
</evidence>
<gene>
    <name evidence="2" type="ORF">AWB65_02032</name>
</gene>
<keyword evidence="1" id="KW-0472">Membrane</keyword>
<proteinExistence type="predicted"/>